<dbReference type="InterPro" id="IPR036864">
    <property type="entry name" value="Zn2-C6_fun-type_DNA-bd_sf"/>
</dbReference>
<dbReference type="PANTHER" id="PTHR46910">
    <property type="entry name" value="TRANSCRIPTION FACTOR PDR1"/>
    <property type="match status" value="1"/>
</dbReference>
<dbReference type="Pfam" id="PF00172">
    <property type="entry name" value="Zn_clus"/>
    <property type="match status" value="1"/>
</dbReference>
<dbReference type="InterPro" id="IPR050987">
    <property type="entry name" value="AtrR-like"/>
</dbReference>
<dbReference type="EMBL" id="JBAHYK010000364">
    <property type="protein sequence ID" value="KAL0574794.1"/>
    <property type="molecule type" value="Genomic_DNA"/>
</dbReference>
<dbReference type="InterPro" id="IPR007219">
    <property type="entry name" value="XnlR_reg_dom"/>
</dbReference>
<dbReference type="PROSITE" id="PS50048">
    <property type="entry name" value="ZN2_CY6_FUNGAL_2"/>
    <property type="match status" value="1"/>
</dbReference>
<dbReference type="Proteomes" id="UP001465976">
    <property type="component" value="Unassembled WGS sequence"/>
</dbReference>
<reference evidence="5 6" key="1">
    <citation type="submission" date="2024-02" db="EMBL/GenBank/DDBJ databases">
        <title>A draft genome for the cacao thread blight pathogen Marasmius crinis-equi.</title>
        <authorList>
            <person name="Cohen S.P."/>
            <person name="Baruah I.K."/>
            <person name="Amoako-Attah I."/>
            <person name="Bukari Y."/>
            <person name="Meinhardt L.W."/>
            <person name="Bailey B.A."/>
        </authorList>
    </citation>
    <scope>NUCLEOTIDE SEQUENCE [LARGE SCALE GENOMIC DNA]</scope>
    <source>
        <strain evidence="5 6">GH-76</strain>
    </source>
</reference>
<proteinExistence type="predicted"/>
<dbReference type="Gene3D" id="4.10.240.10">
    <property type="entry name" value="Zn(2)-C6 fungal-type DNA-binding domain"/>
    <property type="match status" value="1"/>
</dbReference>
<evidence type="ECO:0000313" key="6">
    <source>
        <dbReference type="Proteomes" id="UP001465976"/>
    </source>
</evidence>
<dbReference type="InterPro" id="IPR001138">
    <property type="entry name" value="Zn2Cys6_DnaBD"/>
</dbReference>
<evidence type="ECO:0000256" key="1">
    <source>
        <dbReference type="ARBA" id="ARBA00022723"/>
    </source>
</evidence>
<gene>
    <name evidence="5" type="primary">GIN1_14</name>
    <name evidence="5" type="ORF">V5O48_007167</name>
</gene>
<feature type="domain" description="Zn(2)-C6 fungal-type" evidence="4">
    <location>
        <begin position="18"/>
        <end position="51"/>
    </location>
</feature>
<feature type="compositionally biased region" description="Acidic residues" evidence="3">
    <location>
        <begin position="620"/>
        <end position="631"/>
    </location>
</feature>
<name>A0ABR3FHN2_9AGAR</name>
<feature type="region of interest" description="Disordered" evidence="3">
    <location>
        <begin position="114"/>
        <end position="133"/>
    </location>
</feature>
<evidence type="ECO:0000256" key="2">
    <source>
        <dbReference type="ARBA" id="ARBA00023242"/>
    </source>
</evidence>
<dbReference type="CDD" id="cd00067">
    <property type="entry name" value="GAL4"/>
    <property type="match status" value="1"/>
</dbReference>
<evidence type="ECO:0000256" key="3">
    <source>
        <dbReference type="SAM" id="MobiDB-lite"/>
    </source>
</evidence>
<dbReference type="CDD" id="cd12148">
    <property type="entry name" value="fungal_TF_MHR"/>
    <property type="match status" value="1"/>
</dbReference>
<dbReference type="PANTHER" id="PTHR46910:SF38">
    <property type="entry name" value="ZN(2)-C6 FUNGAL-TYPE DOMAIN-CONTAINING PROTEIN"/>
    <property type="match status" value="1"/>
</dbReference>
<keyword evidence="6" id="KW-1185">Reference proteome</keyword>
<dbReference type="SUPFAM" id="SSF57701">
    <property type="entry name" value="Zn2/Cys6 DNA-binding domain"/>
    <property type="match status" value="1"/>
</dbReference>
<keyword evidence="1" id="KW-0479">Metal-binding</keyword>
<sequence length="869" mass="96622">MNEDHLDIPLKKRRLQGACDECKKRKIKCDSASMPGNVCSNCLAFRTKCTRVMAAAKKKRGPPAGTPRGQKTVPVLVKAILSTTKPYVIPEDPDQLRQILTSLASRIVSLEEQLSQAERDADDSSAGQKSPSMMDAYYTPAVLPHDDDEALPIVREEEVIKHVKIDHAHTRHFGLSSTLNLVVSALDAKVDKDVVEDRDGSSSGKRKSVPVTVGIQRPVAKRHEFWGVHSWQIPIEDPFTQYVFPPEDLMHDLIDLYFTHVNPFFPILHRGIFERSVAESLHHWDRCFAAVVLAIAVYFVNGTSTPEASWVLLGLGVRYAQDLGIHRKLPGDAKPTVESQLQNRAFWGLIAIDVVMSVFLGRPRATHTDDFDLPLPIECDDEFWGTEDPEMAFKQPPGKPCTMSFWVSFLKLLDIVGFAQRTIYAVRKTDMWTRMGISGPEWTKKIVAELDSALNAWVDTIPDHLKWNPSNSQTHTQLFFHQSTMLYMTYYWVQLLVHKPFLGLSQEDVGFPSMTICTNAARLAVHLAEVHQRRTGAGSSGGHVWMFPTVMIVLYVNTGKGEKTSDTVGDVRKCIRILRRYEITSQVAGRFCDILNDLFSTDTTADEVLTTNLRRRGRPDEEDEGEEEEEGPPVPSESLARPTSLRPIASSSRVSGELYLEQGGDTDVGAAPELQSHQPFQSQSQFTLPISTAELGSSDFNFPFHETNTTPGLGYSSQLEYDQSQLPQQQQHTYYDPYFYTDADMTQFSGFAGSASASGVDIDGGVGVEGQYDYYNSRFMADALATSFAGVGTGVGTAGMGYPPYSGAESGYVSVIGTCGPGVYRILRIDRGRNGTRTWARRAPDSGNWELDLRKLLFSTDVVIAYSRS</sequence>
<protein>
    <submittedName>
        <fullName evidence="5">Gypsy retrotransposon integrase-like protein 1</fullName>
    </submittedName>
</protein>
<dbReference type="SMART" id="SM00906">
    <property type="entry name" value="Fungal_trans"/>
    <property type="match status" value="1"/>
</dbReference>
<evidence type="ECO:0000313" key="5">
    <source>
        <dbReference type="EMBL" id="KAL0574794.1"/>
    </source>
</evidence>
<dbReference type="PROSITE" id="PS00463">
    <property type="entry name" value="ZN2_CY6_FUNGAL_1"/>
    <property type="match status" value="1"/>
</dbReference>
<dbReference type="Pfam" id="PF04082">
    <property type="entry name" value="Fungal_trans"/>
    <property type="match status" value="1"/>
</dbReference>
<dbReference type="SMART" id="SM00066">
    <property type="entry name" value="GAL4"/>
    <property type="match status" value="1"/>
</dbReference>
<comment type="caution">
    <text evidence="5">The sequence shown here is derived from an EMBL/GenBank/DDBJ whole genome shotgun (WGS) entry which is preliminary data.</text>
</comment>
<accession>A0ABR3FHN2</accession>
<keyword evidence="2" id="KW-0539">Nucleus</keyword>
<evidence type="ECO:0000259" key="4">
    <source>
        <dbReference type="PROSITE" id="PS50048"/>
    </source>
</evidence>
<feature type="region of interest" description="Disordered" evidence="3">
    <location>
        <begin position="610"/>
        <end position="647"/>
    </location>
</feature>
<organism evidence="5 6">
    <name type="scientific">Marasmius crinis-equi</name>
    <dbReference type="NCBI Taxonomy" id="585013"/>
    <lineage>
        <taxon>Eukaryota</taxon>
        <taxon>Fungi</taxon>
        <taxon>Dikarya</taxon>
        <taxon>Basidiomycota</taxon>
        <taxon>Agaricomycotina</taxon>
        <taxon>Agaricomycetes</taxon>
        <taxon>Agaricomycetidae</taxon>
        <taxon>Agaricales</taxon>
        <taxon>Marasmiineae</taxon>
        <taxon>Marasmiaceae</taxon>
        <taxon>Marasmius</taxon>
    </lineage>
</organism>